<dbReference type="EMBL" id="JPKZ01001346">
    <property type="protein sequence ID" value="KHN82499.1"/>
    <property type="molecule type" value="Genomic_DNA"/>
</dbReference>
<dbReference type="InterPro" id="IPR003690">
    <property type="entry name" value="MTERF"/>
</dbReference>
<gene>
    <name evidence="4" type="primary">MTERFD2</name>
    <name evidence="4" type="ORF">Tcan_04965</name>
</gene>
<sequence length="468" mass="53291">MLQRRFGIALRGCCGRYTSSRRMLLQKIIDDIAPVNLIPSRIIVVRQMGMDTERTQLPCSSKIDEESSTLYARDELIPGPKMLQRITDDLRNKGTTFFLPINDENAMNSIAEPLRNLVRQMGMDTERTQLPCSSKIDEESSTLYARDELIPGPKMLQRITDDLRNKGTTFFLPINDENAMNSIAEPLRNLVNAGVRAEFVIDACVQRPQLLRAFAKRGTVSFELIETLVDSCAMTFEDAVRIFATYTDELLGVEAESVQKRLNVLVGCNIPAGRPLGRAVRKCPAVLFASNPKCMGVVAESLSGFFSRGQISVLVANTPHILLSSTDELEPKYEYIYFHMCIEENEFGTCERWVDMPLEEIMMRHEFLLKTGRYTTPDPKRPQFKMENPVLKRILDTPDANFATEVAGVTQEEWLIFKGLTEKISRQSDMERPFERIKPSMRKAFERRRKEGARKEAHIFDAAANDER</sequence>
<dbReference type="Pfam" id="PF02536">
    <property type="entry name" value="mTERF"/>
    <property type="match status" value="1"/>
</dbReference>
<evidence type="ECO:0000313" key="5">
    <source>
        <dbReference type="Proteomes" id="UP000031036"/>
    </source>
</evidence>
<dbReference type="OMA" id="EKYEYIF"/>
<dbReference type="AlphaFoldDB" id="A0A0B2VMB4"/>
<dbReference type="Proteomes" id="UP000031036">
    <property type="component" value="Unassembled WGS sequence"/>
</dbReference>
<evidence type="ECO:0000313" key="4">
    <source>
        <dbReference type="EMBL" id="KHN82499.1"/>
    </source>
</evidence>
<feature type="compositionally biased region" description="Basic and acidic residues" evidence="3">
    <location>
        <begin position="453"/>
        <end position="468"/>
    </location>
</feature>
<reference evidence="4 5" key="1">
    <citation type="submission" date="2014-11" db="EMBL/GenBank/DDBJ databases">
        <title>Genetic blueprint of the zoonotic pathogen Toxocara canis.</title>
        <authorList>
            <person name="Zhu X.-Q."/>
            <person name="Korhonen P.K."/>
            <person name="Cai H."/>
            <person name="Young N.D."/>
            <person name="Nejsum P."/>
            <person name="von Samson-Himmelstjerna G."/>
            <person name="Boag P.R."/>
            <person name="Tan P."/>
            <person name="Li Q."/>
            <person name="Min J."/>
            <person name="Yang Y."/>
            <person name="Wang X."/>
            <person name="Fang X."/>
            <person name="Hall R.S."/>
            <person name="Hofmann A."/>
            <person name="Sternberg P.W."/>
            <person name="Jex A.R."/>
            <person name="Gasser R.B."/>
        </authorList>
    </citation>
    <scope>NUCLEOTIDE SEQUENCE [LARGE SCALE GENOMIC DNA]</scope>
    <source>
        <strain evidence="4">PN_DK_2014</strain>
    </source>
</reference>
<dbReference type="GO" id="GO:0003676">
    <property type="term" value="F:nucleic acid binding"/>
    <property type="evidence" value="ECO:0007669"/>
    <property type="project" value="InterPro"/>
</dbReference>
<dbReference type="STRING" id="6265.A0A0B2VMB4"/>
<feature type="region of interest" description="Disordered" evidence="3">
    <location>
        <begin position="447"/>
        <end position="468"/>
    </location>
</feature>
<comment type="similarity">
    <text evidence="1">Belongs to the mTERF family.</text>
</comment>
<keyword evidence="5" id="KW-1185">Reference proteome</keyword>
<proteinExistence type="inferred from homology"/>
<name>A0A0B2VMB4_TOXCA</name>
<organism evidence="4 5">
    <name type="scientific">Toxocara canis</name>
    <name type="common">Canine roundworm</name>
    <dbReference type="NCBI Taxonomy" id="6265"/>
    <lineage>
        <taxon>Eukaryota</taxon>
        <taxon>Metazoa</taxon>
        <taxon>Ecdysozoa</taxon>
        <taxon>Nematoda</taxon>
        <taxon>Chromadorea</taxon>
        <taxon>Rhabditida</taxon>
        <taxon>Spirurina</taxon>
        <taxon>Ascaridomorpha</taxon>
        <taxon>Ascaridoidea</taxon>
        <taxon>Toxocaridae</taxon>
        <taxon>Toxocara</taxon>
    </lineage>
</organism>
<dbReference type="OrthoDB" id="9991972at2759"/>
<comment type="caution">
    <text evidence="4">The sequence shown here is derived from an EMBL/GenBank/DDBJ whole genome shotgun (WGS) entry which is preliminary data.</text>
</comment>
<dbReference type="Gene3D" id="1.25.70.10">
    <property type="entry name" value="Transcription termination factor 3, mitochondrial"/>
    <property type="match status" value="1"/>
</dbReference>
<evidence type="ECO:0000256" key="2">
    <source>
        <dbReference type="ARBA" id="ARBA00022946"/>
    </source>
</evidence>
<evidence type="ECO:0000256" key="3">
    <source>
        <dbReference type="SAM" id="MobiDB-lite"/>
    </source>
</evidence>
<evidence type="ECO:0000256" key="1">
    <source>
        <dbReference type="ARBA" id="ARBA00007692"/>
    </source>
</evidence>
<accession>A0A0B2VMB4</accession>
<protein>
    <submittedName>
        <fullName evidence="4">mTERF domain-containing protein 2</fullName>
    </submittedName>
</protein>
<dbReference type="InterPro" id="IPR038538">
    <property type="entry name" value="MTERF_sf"/>
</dbReference>
<keyword evidence="2" id="KW-0809">Transit peptide</keyword>